<accession>A0A6J5RTG4</accession>
<dbReference type="EMBL" id="LR798461">
    <property type="protein sequence ID" value="CAB5238572.1"/>
    <property type="molecule type" value="Genomic_DNA"/>
</dbReference>
<name>A0A6J5RTG4_9CAUD</name>
<protein>
    <submittedName>
        <fullName evidence="2">Uncharacterized protein</fullName>
    </submittedName>
</protein>
<reference evidence="2" key="1">
    <citation type="submission" date="2020-05" db="EMBL/GenBank/DDBJ databases">
        <authorList>
            <person name="Chiriac C."/>
            <person name="Salcher M."/>
            <person name="Ghai R."/>
            <person name="Kavagutti S V."/>
        </authorList>
    </citation>
    <scope>NUCLEOTIDE SEQUENCE</scope>
</reference>
<dbReference type="EMBL" id="LR796873">
    <property type="protein sequence ID" value="CAB4171574.1"/>
    <property type="molecule type" value="Genomic_DNA"/>
</dbReference>
<gene>
    <name evidence="2" type="ORF">UFOVP1354_63</name>
    <name evidence="3" type="ORF">UFOVP1547_55</name>
    <name evidence="1" type="ORF">UFOVP930_3</name>
</gene>
<evidence type="ECO:0000313" key="2">
    <source>
        <dbReference type="EMBL" id="CAB4200713.1"/>
    </source>
</evidence>
<evidence type="ECO:0000313" key="3">
    <source>
        <dbReference type="EMBL" id="CAB5238572.1"/>
    </source>
</evidence>
<proteinExistence type="predicted"/>
<dbReference type="EMBL" id="LR797289">
    <property type="protein sequence ID" value="CAB4200713.1"/>
    <property type="molecule type" value="Genomic_DNA"/>
</dbReference>
<evidence type="ECO:0000313" key="1">
    <source>
        <dbReference type="EMBL" id="CAB4171574.1"/>
    </source>
</evidence>
<organism evidence="2">
    <name type="scientific">uncultured Caudovirales phage</name>
    <dbReference type="NCBI Taxonomy" id="2100421"/>
    <lineage>
        <taxon>Viruses</taxon>
        <taxon>Duplodnaviria</taxon>
        <taxon>Heunggongvirae</taxon>
        <taxon>Uroviricota</taxon>
        <taxon>Caudoviricetes</taxon>
        <taxon>Peduoviridae</taxon>
        <taxon>Maltschvirus</taxon>
        <taxon>Maltschvirus maltsch</taxon>
    </lineage>
</organism>
<sequence>MPRLDADAKNIPQFEGGNVKQRDHLNKVVDALNHQRNLIEGLDAAGQNPLQMIVGNARGDRLSLVEVANANHIADFGAFHPTKLTPWQPFITGADTNEQGRAKRLYVDFNPLSTLWGMASSEWDNTGQQWNKQVDITNFAVPTHDPVSVTSGTDVIWLEVVVGAYLSLTSATLRSGPRWATWPKSYDKTGGGSGQTYQSGATIYQLLVSFRPARTETQGEKVDVIFEDGVKYAMIQHTCNDLLVGILRQNYGSGAIGDFAALLPWFKTYKDA</sequence>